<dbReference type="SUPFAM" id="SSF55073">
    <property type="entry name" value="Nucleotide cyclase"/>
    <property type="match status" value="1"/>
</dbReference>
<protein>
    <submittedName>
        <fullName evidence="3">Adenylate/guanylate cyclase domain-containing protein</fullName>
    </submittedName>
</protein>
<organism evidence="3 4">
    <name type="scientific">Stappia indica</name>
    <dbReference type="NCBI Taxonomy" id="538381"/>
    <lineage>
        <taxon>Bacteria</taxon>
        <taxon>Pseudomonadati</taxon>
        <taxon>Pseudomonadota</taxon>
        <taxon>Alphaproteobacteria</taxon>
        <taxon>Hyphomicrobiales</taxon>
        <taxon>Stappiaceae</taxon>
        <taxon>Stappia</taxon>
    </lineage>
</organism>
<reference evidence="3 4" key="1">
    <citation type="submission" date="2019-12" db="EMBL/GenBank/DDBJ databases">
        <title>The genome of Stappia indica PHM037.</title>
        <authorList>
            <person name="Kacar D."/>
            <person name="Galan B."/>
            <person name="Canedo L."/>
            <person name="Rodriguez P."/>
            <person name="de la Calle F."/>
            <person name="Garcia J.L."/>
        </authorList>
    </citation>
    <scope>NUCLEOTIDE SEQUENCE [LARGE SCALE GENOMIC DNA]</scope>
    <source>
        <strain evidence="3 4">PHM037</strain>
    </source>
</reference>
<dbReference type="InterPro" id="IPR029787">
    <property type="entry name" value="Nucleotide_cyclase"/>
</dbReference>
<dbReference type="GO" id="GO:0035556">
    <property type="term" value="P:intracellular signal transduction"/>
    <property type="evidence" value="ECO:0007669"/>
    <property type="project" value="InterPro"/>
</dbReference>
<evidence type="ECO:0000313" key="3">
    <source>
        <dbReference type="EMBL" id="QGZ36846.1"/>
    </source>
</evidence>
<dbReference type="GO" id="GO:0004016">
    <property type="term" value="F:adenylate cyclase activity"/>
    <property type="evidence" value="ECO:0007669"/>
    <property type="project" value="UniProtKB-ARBA"/>
</dbReference>
<feature type="transmembrane region" description="Helical" evidence="1">
    <location>
        <begin position="119"/>
        <end position="138"/>
    </location>
</feature>
<dbReference type="SMART" id="SM00044">
    <property type="entry name" value="CYCc"/>
    <property type="match status" value="1"/>
</dbReference>
<dbReference type="KEGG" id="siw:GH266_21535"/>
<dbReference type="Proteomes" id="UP000435648">
    <property type="component" value="Chromosome"/>
</dbReference>
<accession>A0A857CCU0</accession>
<feature type="transmembrane region" description="Helical" evidence="1">
    <location>
        <begin position="32"/>
        <end position="51"/>
    </location>
</feature>
<evidence type="ECO:0000259" key="2">
    <source>
        <dbReference type="PROSITE" id="PS50125"/>
    </source>
</evidence>
<evidence type="ECO:0000313" key="4">
    <source>
        <dbReference type="Proteomes" id="UP000435648"/>
    </source>
</evidence>
<gene>
    <name evidence="3" type="ORF">GH266_21535</name>
</gene>
<dbReference type="InterPro" id="IPR001054">
    <property type="entry name" value="A/G_cyclase"/>
</dbReference>
<feature type="transmembrane region" description="Helical" evidence="1">
    <location>
        <begin position="57"/>
        <end position="76"/>
    </location>
</feature>
<dbReference type="Gene3D" id="3.30.70.1230">
    <property type="entry name" value="Nucleotide cyclase"/>
    <property type="match status" value="1"/>
</dbReference>
<name>A0A857CCU0_9HYPH</name>
<feature type="transmembrane region" description="Helical" evidence="1">
    <location>
        <begin position="88"/>
        <end position="113"/>
    </location>
</feature>
<keyword evidence="1" id="KW-1133">Transmembrane helix</keyword>
<evidence type="ECO:0000256" key="1">
    <source>
        <dbReference type="SAM" id="Phobius"/>
    </source>
</evidence>
<dbReference type="RefSeq" id="WP_158195665.1">
    <property type="nucleotide sequence ID" value="NZ_CP046908.1"/>
</dbReference>
<dbReference type="PANTHER" id="PTHR43081">
    <property type="entry name" value="ADENYLATE CYCLASE, TERMINAL-DIFFERENTIATION SPECIFIC-RELATED"/>
    <property type="match status" value="1"/>
</dbReference>
<feature type="transmembrane region" description="Helical" evidence="1">
    <location>
        <begin position="145"/>
        <end position="165"/>
    </location>
</feature>
<keyword evidence="1" id="KW-0812">Transmembrane</keyword>
<dbReference type="PANTHER" id="PTHR43081:SF1">
    <property type="entry name" value="ADENYLATE CYCLASE, TERMINAL-DIFFERENTIATION SPECIFIC"/>
    <property type="match status" value="1"/>
</dbReference>
<keyword evidence="1" id="KW-0472">Membrane</keyword>
<dbReference type="PROSITE" id="PS50125">
    <property type="entry name" value="GUANYLATE_CYCLASE_2"/>
    <property type="match status" value="1"/>
</dbReference>
<dbReference type="InterPro" id="IPR050697">
    <property type="entry name" value="Adenylyl/Guanylyl_Cyclase_3/4"/>
</dbReference>
<feature type="transmembrane region" description="Helical" evidence="1">
    <location>
        <begin position="185"/>
        <end position="210"/>
    </location>
</feature>
<sequence>MARGGNRGDQTSGAPARVRSEIALRETEAERLIGWIQLAMVLFFAALYSLAPRAEGGGGFNFVPLALGAYFLFTILRVALSYRIVLPFWYLVISVIVDVALLCGLIFSFHIQYAQPATFYLKAPTLMYLFLFIALRALRFEPRFVLITGLVGALGWGALVLYAVLQGMGSMSITRNYVEYLTSNAILIGAELDKVIVILGVTLCLSVALYRGRKMFFEAVRDHAAAQDLSRFFATEVARSITGAEEALTAGQGSLRDAAVMMVDIRGFTRIAATLPPETVMMVLSRYQEAVLRVIARHGGEVDKFLGDGVLATFGAVAPSPTAAADAVRAGLELPQVFADLAPDLTLEGWPEALRAGAAIASGPVTVGVVGAAGRLEFTVIGDAVNRAAKLEDANKQQGTTVLTDAATYAAAVARGLADFGPELRPCQVVSGLSERADLVVLA</sequence>
<dbReference type="OrthoDB" id="341967at2"/>
<dbReference type="Pfam" id="PF00211">
    <property type="entry name" value="Guanylate_cyc"/>
    <property type="match status" value="1"/>
</dbReference>
<dbReference type="CDD" id="cd07302">
    <property type="entry name" value="CHD"/>
    <property type="match status" value="1"/>
</dbReference>
<dbReference type="GO" id="GO:0009190">
    <property type="term" value="P:cyclic nucleotide biosynthetic process"/>
    <property type="evidence" value="ECO:0007669"/>
    <property type="project" value="InterPro"/>
</dbReference>
<dbReference type="EMBL" id="CP046908">
    <property type="protein sequence ID" value="QGZ36846.1"/>
    <property type="molecule type" value="Genomic_DNA"/>
</dbReference>
<dbReference type="AlphaFoldDB" id="A0A857CCU0"/>
<proteinExistence type="predicted"/>
<feature type="domain" description="Guanylate cyclase" evidence="2">
    <location>
        <begin position="259"/>
        <end position="392"/>
    </location>
</feature>